<dbReference type="PANTHER" id="PTHR43433:SF5">
    <property type="entry name" value="AB HYDROLASE-1 DOMAIN-CONTAINING PROTEIN"/>
    <property type="match status" value="1"/>
</dbReference>
<dbReference type="Proteomes" id="UP000886602">
    <property type="component" value="Unassembled WGS sequence"/>
</dbReference>
<comment type="caution">
    <text evidence="2">The sequence shown here is derived from an EMBL/GenBank/DDBJ whole genome shotgun (WGS) entry which is preliminary data.</text>
</comment>
<feature type="domain" description="AB hydrolase-1" evidence="1">
    <location>
        <begin position="22"/>
        <end position="272"/>
    </location>
</feature>
<keyword evidence="2" id="KW-0378">Hydrolase</keyword>
<sequence>MPRLAANSIELYYESYGAAGAPTVLLIMGLGAQLTRWNSELCDLLVERGFRVIRFDNRDCGRSTLCDGLPLPDIGAALRGSLLSALPYTLETMAADSVGLLDALKIDQAHLVGASMGASIAQTIAARYPQRTRSLTSIMSTSGNPLLPPPTPAAAMSLFAPLPVSRERASIVADAITRHLAVASPDYPTPLADLQRMFGEEFDNGFYPQGVARQLGALLASGDLRPLLRTITCPSVVVHGRADPLIQLACGEDVANTIPDSEMRVIEGMGHDFPVALSEVFADAICAAAARSGR</sequence>
<dbReference type="EMBL" id="JADJNC010000040">
    <property type="protein sequence ID" value="MBK7424663.1"/>
    <property type="molecule type" value="Genomic_DNA"/>
</dbReference>
<dbReference type="Pfam" id="PF00561">
    <property type="entry name" value="Abhydrolase_1"/>
    <property type="match status" value="1"/>
</dbReference>
<evidence type="ECO:0000313" key="2">
    <source>
        <dbReference type="EMBL" id="MBK7424663.1"/>
    </source>
</evidence>
<organism evidence="2 3">
    <name type="scientific">Candidatus Propionivibrio dominans</name>
    <dbReference type="NCBI Taxonomy" id="2954373"/>
    <lineage>
        <taxon>Bacteria</taxon>
        <taxon>Pseudomonadati</taxon>
        <taxon>Pseudomonadota</taxon>
        <taxon>Betaproteobacteria</taxon>
        <taxon>Rhodocyclales</taxon>
        <taxon>Rhodocyclaceae</taxon>
        <taxon>Propionivibrio</taxon>
    </lineage>
</organism>
<dbReference type="PANTHER" id="PTHR43433">
    <property type="entry name" value="HYDROLASE, ALPHA/BETA FOLD FAMILY PROTEIN"/>
    <property type="match status" value="1"/>
</dbReference>
<dbReference type="GO" id="GO:0004806">
    <property type="term" value="F:triacylglycerol lipase activity"/>
    <property type="evidence" value="ECO:0007669"/>
    <property type="project" value="TreeGrafter"/>
</dbReference>
<protein>
    <submittedName>
        <fullName evidence="2">Alpha/beta hydrolase</fullName>
    </submittedName>
</protein>
<dbReference type="Gene3D" id="3.40.50.1820">
    <property type="entry name" value="alpha/beta hydrolase"/>
    <property type="match status" value="1"/>
</dbReference>
<proteinExistence type="predicted"/>
<gene>
    <name evidence="2" type="ORF">IPJ48_17135</name>
</gene>
<evidence type="ECO:0000313" key="3">
    <source>
        <dbReference type="Proteomes" id="UP000886602"/>
    </source>
</evidence>
<dbReference type="SUPFAM" id="SSF53474">
    <property type="entry name" value="alpha/beta-Hydrolases"/>
    <property type="match status" value="1"/>
</dbReference>
<reference evidence="2" key="1">
    <citation type="submission" date="2020-10" db="EMBL/GenBank/DDBJ databases">
        <title>Connecting structure to function with the recovery of over 1000 high-quality activated sludge metagenome-assembled genomes encoding full-length rRNA genes using long-read sequencing.</title>
        <authorList>
            <person name="Singleton C.M."/>
            <person name="Petriglieri F."/>
            <person name="Kristensen J.M."/>
            <person name="Kirkegaard R.H."/>
            <person name="Michaelsen T.Y."/>
            <person name="Andersen M.H."/>
            <person name="Karst S.M."/>
            <person name="Dueholm M.S."/>
            <person name="Nielsen P.H."/>
            <person name="Albertsen M."/>
        </authorList>
    </citation>
    <scope>NUCLEOTIDE SEQUENCE</scope>
    <source>
        <strain evidence="2">EsbW_18-Q3-R4-48_MAXAC.044</strain>
    </source>
</reference>
<dbReference type="InterPro" id="IPR050471">
    <property type="entry name" value="AB_hydrolase"/>
</dbReference>
<dbReference type="AlphaFoldDB" id="A0A9D7FEW1"/>
<name>A0A9D7FEW1_9RHOO</name>
<dbReference type="GO" id="GO:0046503">
    <property type="term" value="P:glycerolipid catabolic process"/>
    <property type="evidence" value="ECO:0007669"/>
    <property type="project" value="TreeGrafter"/>
</dbReference>
<accession>A0A9D7FEW1</accession>
<dbReference type="InterPro" id="IPR029058">
    <property type="entry name" value="AB_hydrolase_fold"/>
</dbReference>
<dbReference type="InterPro" id="IPR000073">
    <property type="entry name" value="AB_hydrolase_1"/>
</dbReference>
<evidence type="ECO:0000259" key="1">
    <source>
        <dbReference type="Pfam" id="PF00561"/>
    </source>
</evidence>